<sequence>MDNFYGFTSSLKPVLRFQMLAILLITFDKTHIFIDEIPEFCI</sequence>
<accession>G0LBA8</accession>
<reference evidence="2" key="1">
    <citation type="submission" date="2009-07" db="EMBL/GenBank/DDBJ databases">
        <title>Complete genome sequence of Zobellia galactanivorans Dsij.</title>
        <authorList>
            <consortium name="Genoscope - CEA"/>
        </authorList>
    </citation>
    <scope>NUCLEOTIDE SEQUENCE [LARGE SCALE GENOMIC DNA]</scope>
    <source>
        <strain evidence="2">DSM 12802 / CCUG 47099 / CIP 106680 / NCIMB 13871 / Dsij</strain>
    </source>
</reference>
<dbReference type="Proteomes" id="UP000008898">
    <property type="component" value="Chromosome"/>
</dbReference>
<organism evidence="1 2">
    <name type="scientific">Zobellia galactanivorans (strain DSM 12802 / CCUG 47099 / CIP 106680 / NCIMB 13871 / Dsij)</name>
    <dbReference type="NCBI Taxonomy" id="63186"/>
    <lineage>
        <taxon>Bacteria</taxon>
        <taxon>Pseudomonadati</taxon>
        <taxon>Bacteroidota</taxon>
        <taxon>Flavobacteriia</taxon>
        <taxon>Flavobacteriales</taxon>
        <taxon>Flavobacteriaceae</taxon>
        <taxon>Zobellia</taxon>
    </lineage>
</organism>
<evidence type="ECO:0000313" key="2">
    <source>
        <dbReference type="Proteomes" id="UP000008898"/>
    </source>
</evidence>
<dbReference type="EMBL" id="FP476056">
    <property type="protein sequence ID" value="CAZ95918.1"/>
    <property type="molecule type" value="Genomic_DNA"/>
</dbReference>
<keyword evidence="2" id="KW-1185">Reference proteome</keyword>
<dbReference type="KEGG" id="zga:ZOBELLIA_1865"/>
<evidence type="ECO:0000313" key="1">
    <source>
        <dbReference type="EMBL" id="CAZ95918.1"/>
    </source>
</evidence>
<name>G0LBA8_ZOBGA</name>
<gene>
    <name evidence="1" type="ordered locus">zobellia_1865</name>
</gene>
<dbReference type="AlphaFoldDB" id="G0LBA8"/>
<proteinExistence type="predicted"/>
<dbReference type="STRING" id="63186.ZOBELLIA_1865"/>
<dbReference type="HOGENOM" id="CLU_3260209_0_0_10"/>
<reference evidence="1 2" key="2">
    <citation type="journal article" date="2012" name="Environ. Microbiol.">
        <title>Characterization of the first alginolytic operons in a marine bacterium: from their emergence in marine Flavobacteriia to their independent transfers to marine Proteobacteria and human gut Bacteroides.</title>
        <authorList>
            <person name="Thomas F."/>
            <person name="Barbeyron T."/>
            <person name="Tonon T."/>
            <person name="Genicot S."/>
            <person name="Czjzek M."/>
            <person name="Michel G."/>
        </authorList>
    </citation>
    <scope>NUCLEOTIDE SEQUENCE [LARGE SCALE GENOMIC DNA]</scope>
    <source>
        <strain evidence="2">DSM 12802 / CCUG 47099 / CIP 106680 / NCIMB 13871 / Dsij</strain>
    </source>
</reference>
<protein>
    <submittedName>
        <fullName evidence="1">Uncharacterized protein</fullName>
    </submittedName>
</protein>